<keyword evidence="2 7" id="KW-0699">rRNA-binding</keyword>
<proteinExistence type="inferred from homology"/>
<dbReference type="AlphaFoldDB" id="A0A347ZV50"/>
<dbReference type="PANTHER" id="PTHR11831:SF4">
    <property type="entry name" value="SMALL RIBOSOMAL SUBUNIT PROTEIN US4M"/>
    <property type="match status" value="1"/>
</dbReference>
<dbReference type="Gene3D" id="1.10.1050.10">
    <property type="entry name" value="Ribosomal Protein S4 Delta 41, Chain A, domain 1"/>
    <property type="match status" value="1"/>
</dbReference>
<keyword evidence="5 7" id="KW-0687">Ribonucleoprotein</keyword>
<evidence type="ECO:0000256" key="4">
    <source>
        <dbReference type="ARBA" id="ARBA00022980"/>
    </source>
</evidence>
<dbReference type="InterPro" id="IPR001912">
    <property type="entry name" value="Ribosomal_uS4_N"/>
</dbReference>
<reference evidence="11 12" key="1">
    <citation type="submission" date="2018-08" db="EMBL/GenBank/DDBJ databases">
        <title>Genomic Encyclopedia of Type Strains, Phase IV (KMG-IV): sequencing the most valuable type-strain genomes for metagenomic binning, comparative biology and taxonomic classification.</title>
        <authorList>
            <person name="Goeker M."/>
        </authorList>
    </citation>
    <scope>NUCLEOTIDE SEQUENCE [LARGE SCALE GENOMIC DNA]</scope>
    <source>
        <strain evidence="11 12">DSM 23923</strain>
    </source>
</reference>
<dbReference type="GO" id="GO:0019843">
    <property type="term" value="F:rRNA binding"/>
    <property type="evidence" value="ECO:0007669"/>
    <property type="project" value="UniProtKB-UniRule"/>
</dbReference>
<name>A0A347ZV50_9CHLR</name>
<dbReference type="InterPro" id="IPR022801">
    <property type="entry name" value="Ribosomal_uS4"/>
</dbReference>
<dbReference type="Proteomes" id="UP000256388">
    <property type="component" value="Unassembled WGS sequence"/>
</dbReference>
<feature type="region of interest" description="Disordered" evidence="8">
    <location>
        <begin position="22"/>
        <end position="45"/>
    </location>
</feature>
<dbReference type="PROSITE" id="PS50889">
    <property type="entry name" value="S4"/>
    <property type="match status" value="1"/>
</dbReference>
<evidence type="ECO:0000256" key="7">
    <source>
        <dbReference type="HAMAP-Rule" id="MF_01306"/>
    </source>
</evidence>
<dbReference type="EMBL" id="QUMS01000001">
    <property type="protein sequence ID" value="REG10233.1"/>
    <property type="molecule type" value="Genomic_DNA"/>
</dbReference>
<dbReference type="GO" id="GO:0006412">
    <property type="term" value="P:translation"/>
    <property type="evidence" value="ECO:0007669"/>
    <property type="project" value="UniProtKB-UniRule"/>
</dbReference>
<dbReference type="FunFam" id="3.10.290.10:FF:000001">
    <property type="entry name" value="30S ribosomal protein S4"/>
    <property type="match status" value="1"/>
</dbReference>
<comment type="caution">
    <text evidence="11">The sequence shown here is derived from an EMBL/GenBank/DDBJ whole genome shotgun (WGS) entry which is preliminary data.</text>
</comment>
<evidence type="ECO:0000259" key="9">
    <source>
        <dbReference type="SMART" id="SM00363"/>
    </source>
</evidence>
<dbReference type="InterPro" id="IPR036986">
    <property type="entry name" value="S4_RNA-bd_sf"/>
</dbReference>
<keyword evidence="12" id="KW-1185">Reference proteome</keyword>
<dbReference type="Pfam" id="PF01479">
    <property type="entry name" value="S4"/>
    <property type="match status" value="1"/>
</dbReference>
<comment type="subunit">
    <text evidence="7">Part of the 30S ribosomal subunit. Contacts protein S5. The interaction surface between S4 and S5 is involved in control of translational fidelity.</text>
</comment>
<comment type="similarity">
    <text evidence="1 7">Belongs to the universal ribosomal protein uS4 family.</text>
</comment>
<dbReference type="CDD" id="cd00165">
    <property type="entry name" value="S4"/>
    <property type="match status" value="1"/>
</dbReference>
<evidence type="ECO:0000256" key="2">
    <source>
        <dbReference type="ARBA" id="ARBA00022730"/>
    </source>
</evidence>
<sequence>MSYHGPKARLARRFGVSWTPKGDKILARRPNPPGQHGPDMRSGRESVYKKQLTQKQLLRAQYNIREKQMRNYFLKALKSRGNYDEQLIQLLETRLDALVLRAGFAQTIYAARQYVNHGHVLVNDRRVTYPSYSVKPGDRISIKQKSQASLREQIINPPAAIPAYLESSQENFSAQLLRLPATHEVPVLGDVRQVIEFYSR</sequence>
<dbReference type="HAMAP" id="MF_01306_B">
    <property type="entry name" value="Ribosomal_uS4_B"/>
    <property type="match status" value="1"/>
</dbReference>
<dbReference type="GO" id="GO:0015935">
    <property type="term" value="C:small ribosomal subunit"/>
    <property type="evidence" value="ECO:0007669"/>
    <property type="project" value="InterPro"/>
</dbReference>
<dbReference type="SMART" id="SM00363">
    <property type="entry name" value="S4"/>
    <property type="match status" value="1"/>
</dbReference>
<keyword evidence="3 7" id="KW-0694">RNA-binding</keyword>
<evidence type="ECO:0000256" key="8">
    <source>
        <dbReference type="SAM" id="MobiDB-lite"/>
    </source>
</evidence>
<dbReference type="NCBIfam" id="TIGR01017">
    <property type="entry name" value="rpsD_bact"/>
    <property type="match status" value="1"/>
</dbReference>
<dbReference type="SMART" id="SM01390">
    <property type="entry name" value="Ribosomal_S4"/>
    <property type="match status" value="1"/>
</dbReference>
<dbReference type="SUPFAM" id="SSF55174">
    <property type="entry name" value="Alpha-L RNA-binding motif"/>
    <property type="match status" value="1"/>
</dbReference>
<dbReference type="GO" id="GO:0003735">
    <property type="term" value="F:structural constituent of ribosome"/>
    <property type="evidence" value="ECO:0007669"/>
    <property type="project" value="InterPro"/>
</dbReference>
<evidence type="ECO:0000259" key="10">
    <source>
        <dbReference type="SMART" id="SM01390"/>
    </source>
</evidence>
<evidence type="ECO:0000313" key="12">
    <source>
        <dbReference type="Proteomes" id="UP000256388"/>
    </source>
</evidence>
<dbReference type="InterPro" id="IPR002942">
    <property type="entry name" value="S4_RNA-bd"/>
</dbReference>
<dbReference type="RefSeq" id="WP_116223425.1">
    <property type="nucleotide sequence ID" value="NZ_AP018437.1"/>
</dbReference>
<feature type="domain" description="RNA-binding S4" evidence="9">
    <location>
        <begin position="93"/>
        <end position="155"/>
    </location>
</feature>
<feature type="domain" description="Small ribosomal subunit protein uS4 N-terminal" evidence="10">
    <location>
        <begin position="2"/>
        <end position="92"/>
    </location>
</feature>
<organism evidence="11 12">
    <name type="scientific">Pelolinea submarina</name>
    <dbReference type="NCBI Taxonomy" id="913107"/>
    <lineage>
        <taxon>Bacteria</taxon>
        <taxon>Bacillati</taxon>
        <taxon>Chloroflexota</taxon>
        <taxon>Anaerolineae</taxon>
        <taxon>Anaerolineales</taxon>
        <taxon>Anaerolineaceae</taxon>
        <taxon>Pelolinea</taxon>
    </lineage>
</organism>
<dbReference type="GO" id="GO:0042274">
    <property type="term" value="P:ribosomal small subunit biogenesis"/>
    <property type="evidence" value="ECO:0007669"/>
    <property type="project" value="TreeGrafter"/>
</dbReference>
<evidence type="ECO:0000313" key="11">
    <source>
        <dbReference type="EMBL" id="REG10233.1"/>
    </source>
</evidence>
<gene>
    <name evidence="7" type="primary">rpsD</name>
    <name evidence="11" type="ORF">DFR64_0085</name>
</gene>
<keyword evidence="4 7" id="KW-0689">Ribosomal protein</keyword>
<dbReference type="Gene3D" id="3.10.290.10">
    <property type="entry name" value="RNA-binding S4 domain"/>
    <property type="match status" value="1"/>
</dbReference>
<dbReference type="InterPro" id="IPR005709">
    <property type="entry name" value="Ribosomal_uS4_bac-type"/>
</dbReference>
<evidence type="ECO:0000256" key="1">
    <source>
        <dbReference type="ARBA" id="ARBA00007465"/>
    </source>
</evidence>
<dbReference type="NCBIfam" id="NF003717">
    <property type="entry name" value="PRK05327.1"/>
    <property type="match status" value="1"/>
</dbReference>
<dbReference type="PANTHER" id="PTHR11831">
    <property type="entry name" value="30S 40S RIBOSOMAL PROTEIN"/>
    <property type="match status" value="1"/>
</dbReference>
<evidence type="ECO:0000256" key="6">
    <source>
        <dbReference type="ARBA" id="ARBA00035254"/>
    </source>
</evidence>
<dbReference type="OrthoDB" id="9803672at2"/>
<evidence type="ECO:0000256" key="3">
    <source>
        <dbReference type="ARBA" id="ARBA00022884"/>
    </source>
</evidence>
<comment type="function">
    <text evidence="7">With S5 and S12 plays an important role in translational accuracy.</text>
</comment>
<dbReference type="Pfam" id="PF00163">
    <property type="entry name" value="Ribosomal_S4"/>
    <property type="match status" value="1"/>
</dbReference>
<accession>A0A347ZV50</accession>
<comment type="function">
    <text evidence="7">One of the primary rRNA binding proteins, it binds directly to 16S rRNA where it nucleates assembly of the body of the 30S subunit.</text>
</comment>
<evidence type="ECO:0000256" key="5">
    <source>
        <dbReference type="ARBA" id="ARBA00023274"/>
    </source>
</evidence>
<protein>
    <recommendedName>
        <fullName evidence="6 7">Small ribosomal subunit protein uS4</fullName>
    </recommendedName>
</protein>